<evidence type="ECO:0000313" key="2">
    <source>
        <dbReference type="Proteomes" id="UP001139981"/>
    </source>
</evidence>
<proteinExistence type="predicted"/>
<dbReference type="Proteomes" id="UP001139981">
    <property type="component" value="Unassembled WGS sequence"/>
</dbReference>
<protein>
    <submittedName>
        <fullName evidence="1">Uncharacterized protein</fullName>
    </submittedName>
</protein>
<comment type="caution">
    <text evidence="1">The sequence shown here is derived from an EMBL/GenBank/DDBJ whole genome shotgun (WGS) entry which is preliminary data.</text>
</comment>
<gene>
    <name evidence="1" type="ORF">IWW38_005109</name>
</gene>
<keyword evidence="2" id="KW-1185">Reference proteome</keyword>
<evidence type="ECO:0000313" key="1">
    <source>
        <dbReference type="EMBL" id="KAJ2887572.1"/>
    </source>
</evidence>
<organism evidence="1 2">
    <name type="scientific">Coemansia aciculifera</name>
    <dbReference type="NCBI Taxonomy" id="417176"/>
    <lineage>
        <taxon>Eukaryota</taxon>
        <taxon>Fungi</taxon>
        <taxon>Fungi incertae sedis</taxon>
        <taxon>Zoopagomycota</taxon>
        <taxon>Kickxellomycotina</taxon>
        <taxon>Kickxellomycetes</taxon>
        <taxon>Kickxellales</taxon>
        <taxon>Kickxellaceae</taxon>
        <taxon>Coemansia</taxon>
    </lineage>
</organism>
<sequence length="305" mass="33983">MASINRNWREFAIPLFCQTIAVDFNSTAYKERARSDKGVSTNLGLIHSVSQQMDIVHNLQIGVRGARLSAYQLYHKLKSIEFDMVWPRIERLSIVEGDRTRRSTVISGFNKAGPPDKLNELLALCLPSLREISIGIKDPTAVAWLINDFLHWETPMRALRLTCLTSLAALASYKSPRNAPPPAPIEITCLSMDPILYGDSLHLHPILASSLVELTLGPVRLERIWDPFVTASGDTGGDDLVFSSLRSLSLGVYGADYTTWDDEDEDDELNTNAMPTTRPLFPVLTQLSISQLPGNVNRFLSIFND</sequence>
<reference evidence="1" key="1">
    <citation type="submission" date="2022-07" db="EMBL/GenBank/DDBJ databases">
        <title>Phylogenomic reconstructions and comparative analyses of Kickxellomycotina fungi.</title>
        <authorList>
            <person name="Reynolds N.K."/>
            <person name="Stajich J.E."/>
            <person name="Barry K."/>
            <person name="Grigoriev I.V."/>
            <person name="Crous P."/>
            <person name="Smith M.E."/>
        </authorList>
    </citation>
    <scope>NUCLEOTIDE SEQUENCE</scope>
    <source>
        <strain evidence="1">CBS 190363</strain>
    </source>
</reference>
<feature type="non-terminal residue" evidence="1">
    <location>
        <position position="305"/>
    </location>
</feature>
<accession>A0ACC1LWI8</accession>
<name>A0ACC1LWI8_9FUNG</name>
<dbReference type="EMBL" id="JANBVB010002196">
    <property type="protein sequence ID" value="KAJ2887572.1"/>
    <property type="molecule type" value="Genomic_DNA"/>
</dbReference>